<keyword evidence="4" id="KW-1185">Reference proteome</keyword>
<feature type="compositionally biased region" description="Basic and acidic residues" evidence="1">
    <location>
        <begin position="1"/>
        <end position="24"/>
    </location>
</feature>
<evidence type="ECO:0000256" key="1">
    <source>
        <dbReference type="SAM" id="MobiDB-lite"/>
    </source>
</evidence>
<accession>L9Z5L2</accession>
<feature type="compositionally biased region" description="Low complexity" evidence="1">
    <location>
        <begin position="25"/>
        <end position="34"/>
    </location>
</feature>
<dbReference type="EMBL" id="AOIJ01000044">
    <property type="protein sequence ID" value="ELY80957.1"/>
    <property type="molecule type" value="Genomic_DNA"/>
</dbReference>
<comment type="caution">
    <text evidence="3">The sequence shown here is derived from an EMBL/GenBank/DDBJ whole genome shotgun (WGS) entry which is preliminary data.</text>
</comment>
<protein>
    <submittedName>
        <fullName evidence="3">Uncharacterized protein</fullName>
    </submittedName>
</protein>
<dbReference type="PATRIC" id="fig|1230459.4.peg.1533"/>
<feature type="region of interest" description="Disordered" evidence="1">
    <location>
        <begin position="1"/>
        <end position="46"/>
    </location>
</feature>
<evidence type="ECO:0000256" key="2">
    <source>
        <dbReference type="SAM" id="Phobius"/>
    </source>
</evidence>
<gene>
    <name evidence="3" type="ORF">C486_07653</name>
</gene>
<feature type="compositionally biased region" description="Acidic residues" evidence="1">
    <location>
        <begin position="35"/>
        <end position="46"/>
    </location>
</feature>
<evidence type="ECO:0000313" key="4">
    <source>
        <dbReference type="Proteomes" id="UP000011592"/>
    </source>
</evidence>
<dbReference type="RefSeq" id="WP_008454630.1">
    <property type="nucleotide sequence ID" value="NZ_AOIJ01000044.1"/>
</dbReference>
<reference evidence="3 4" key="1">
    <citation type="journal article" date="2014" name="PLoS Genet.">
        <title>Phylogenetically driven sequencing of extremely halophilic archaea reveals strategies for static and dynamic osmo-response.</title>
        <authorList>
            <person name="Becker E.A."/>
            <person name="Seitzer P.M."/>
            <person name="Tritt A."/>
            <person name="Larsen D."/>
            <person name="Krusor M."/>
            <person name="Yao A.I."/>
            <person name="Wu D."/>
            <person name="Madern D."/>
            <person name="Eisen J.A."/>
            <person name="Darling A.E."/>
            <person name="Facciotti M.T."/>
        </authorList>
    </citation>
    <scope>NUCLEOTIDE SEQUENCE [LARGE SCALE GENOMIC DNA]</scope>
    <source>
        <strain evidence="3 4">JCM 14663</strain>
    </source>
</reference>
<sequence>MGQHESRSDSVSKSESGTDNRSVDDSGSTASSSDSEPDEQQPPAEEVDIEALEIVRKESREVLDEQLSLLGDIDDKAMRTVRTAVLFIGLVISAIQISGNSITTEEIGTWPFRVATSGVVFLLASIVAGIWTYSVSDPSFGVSSDHRKDVVAGGYTEREWLRFQLNEYDEWTESMRKTNQTNVVGLHTTLFSLVAGVLCLLLSAVLTLEGSPDEFLYPTLVTAFLVLGIAAVLWVTRRKG</sequence>
<feature type="transmembrane region" description="Helical" evidence="2">
    <location>
        <begin position="215"/>
        <end position="235"/>
    </location>
</feature>
<feature type="transmembrane region" description="Helical" evidence="2">
    <location>
        <begin position="114"/>
        <end position="133"/>
    </location>
</feature>
<keyword evidence="2" id="KW-0812">Transmembrane</keyword>
<organism evidence="3 4">
    <name type="scientific">Natrinema gari JCM 14663</name>
    <dbReference type="NCBI Taxonomy" id="1230459"/>
    <lineage>
        <taxon>Archaea</taxon>
        <taxon>Methanobacteriati</taxon>
        <taxon>Methanobacteriota</taxon>
        <taxon>Stenosarchaea group</taxon>
        <taxon>Halobacteria</taxon>
        <taxon>Halobacteriales</taxon>
        <taxon>Natrialbaceae</taxon>
        <taxon>Natrinema</taxon>
    </lineage>
</organism>
<evidence type="ECO:0000313" key="3">
    <source>
        <dbReference type="EMBL" id="ELY80957.1"/>
    </source>
</evidence>
<name>L9Z5L2_9EURY</name>
<keyword evidence="2" id="KW-0472">Membrane</keyword>
<keyword evidence="2" id="KW-1133">Transmembrane helix</keyword>
<feature type="transmembrane region" description="Helical" evidence="2">
    <location>
        <begin position="183"/>
        <end position="203"/>
    </location>
</feature>
<dbReference type="Proteomes" id="UP000011592">
    <property type="component" value="Unassembled WGS sequence"/>
</dbReference>
<proteinExistence type="predicted"/>
<feature type="transmembrane region" description="Helical" evidence="2">
    <location>
        <begin position="84"/>
        <end position="102"/>
    </location>
</feature>
<dbReference type="AlphaFoldDB" id="L9Z5L2"/>